<dbReference type="InterPro" id="IPR037185">
    <property type="entry name" value="EmrE-like"/>
</dbReference>
<dbReference type="OrthoDB" id="165382at2759"/>
<dbReference type="EMBL" id="MCGE01000010">
    <property type="protein sequence ID" value="ORZ16914.1"/>
    <property type="molecule type" value="Genomic_DNA"/>
</dbReference>
<feature type="compositionally biased region" description="Polar residues" evidence="5">
    <location>
        <begin position="453"/>
        <end position="462"/>
    </location>
</feature>
<keyword evidence="2 6" id="KW-0812">Transmembrane</keyword>
<keyword evidence="3 6" id="KW-1133">Transmembrane helix</keyword>
<comment type="subcellular location">
    <subcellularLocation>
        <location evidence="1">Membrane</location>
        <topology evidence="1">Multi-pass membrane protein</topology>
    </subcellularLocation>
</comment>
<feature type="compositionally biased region" description="Low complexity" evidence="5">
    <location>
        <begin position="594"/>
        <end position="625"/>
    </location>
</feature>
<dbReference type="STRING" id="90262.A0A1X2II05"/>
<evidence type="ECO:0000256" key="3">
    <source>
        <dbReference type="ARBA" id="ARBA00022989"/>
    </source>
</evidence>
<accession>A0A1X2II05</accession>
<feature type="transmembrane region" description="Helical" evidence="6">
    <location>
        <begin position="12"/>
        <end position="34"/>
    </location>
</feature>
<dbReference type="InterPro" id="IPR008521">
    <property type="entry name" value="Mg_trans_NIPA"/>
</dbReference>
<dbReference type="GO" id="GO:0015095">
    <property type="term" value="F:magnesium ion transmembrane transporter activity"/>
    <property type="evidence" value="ECO:0007669"/>
    <property type="project" value="InterPro"/>
</dbReference>
<feature type="compositionally biased region" description="Polar residues" evidence="5">
    <location>
        <begin position="82"/>
        <end position="93"/>
    </location>
</feature>
<evidence type="ECO:0000256" key="6">
    <source>
        <dbReference type="SAM" id="Phobius"/>
    </source>
</evidence>
<evidence type="ECO:0000256" key="2">
    <source>
        <dbReference type="ARBA" id="ARBA00022692"/>
    </source>
</evidence>
<dbReference type="SUPFAM" id="SSF103481">
    <property type="entry name" value="Multidrug resistance efflux transporter EmrE"/>
    <property type="match status" value="1"/>
</dbReference>
<keyword evidence="4 6" id="KW-0472">Membrane</keyword>
<evidence type="ECO:0000313" key="7">
    <source>
        <dbReference type="EMBL" id="ORZ16914.1"/>
    </source>
</evidence>
<evidence type="ECO:0000256" key="4">
    <source>
        <dbReference type="ARBA" id="ARBA00023136"/>
    </source>
</evidence>
<organism evidence="7 8">
    <name type="scientific">Absidia repens</name>
    <dbReference type="NCBI Taxonomy" id="90262"/>
    <lineage>
        <taxon>Eukaryota</taxon>
        <taxon>Fungi</taxon>
        <taxon>Fungi incertae sedis</taxon>
        <taxon>Mucoromycota</taxon>
        <taxon>Mucoromycotina</taxon>
        <taxon>Mucoromycetes</taxon>
        <taxon>Mucorales</taxon>
        <taxon>Cunninghamellaceae</taxon>
        <taxon>Absidia</taxon>
    </lineage>
</organism>
<name>A0A1X2II05_9FUNG</name>
<feature type="transmembrane region" description="Helical" evidence="6">
    <location>
        <begin position="250"/>
        <end position="270"/>
    </location>
</feature>
<feature type="compositionally biased region" description="Low complexity" evidence="5">
    <location>
        <begin position="508"/>
        <end position="526"/>
    </location>
</feature>
<feature type="region of interest" description="Disordered" evidence="5">
    <location>
        <begin position="390"/>
        <end position="462"/>
    </location>
</feature>
<proteinExistence type="predicted"/>
<dbReference type="PANTHER" id="PTHR12570">
    <property type="match status" value="1"/>
</dbReference>
<reference evidence="7 8" key="1">
    <citation type="submission" date="2016-07" db="EMBL/GenBank/DDBJ databases">
        <title>Pervasive Adenine N6-methylation of Active Genes in Fungi.</title>
        <authorList>
            <consortium name="DOE Joint Genome Institute"/>
            <person name="Mondo S.J."/>
            <person name="Dannebaum R.O."/>
            <person name="Kuo R.C."/>
            <person name="Labutti K."/>
            <person name="Haridas S."/>
            <person name="Kuo A."/>
            <person name="Salamov A."/>
            <person name="Ahrendt S.R."/>
            <person name="Lipzen A."/>
            <person name="Sullivan W."/>
            <person name="Andreopoulos W.B."/>
            <person name="Clum A."/>
            <person name="Lindquist E."/>
            <person name="Daum C."/>
            <person name="Ramamoorthy G.K."/>
            <person name="Gryganskyi A."/>
            <person name="Culley D."/>
            <person name="Magnuson J.K."/>
            <person name="James T.Y."/>
            <person name="O'Malley M.A."/>
            <person name="Stajich J.E."/>
            <person name="Spatafora J.W."/>
            <person name="Visel A."/>
            <person name="Grigoriev I.V."/>
        </authorList>
    </citation>
    <scope>NUCLEOTIDE SEQUENCE [LARGE SCALE GENOMIC DNA]</scope>
    <source>
        <strain evidence="7 8">NRRL 1336</strain>
    </source>
</reference>
<feature type="transmembrane region" description="Helical" evidence="6">
    <location>
        <begin position="179"/>
        <end position="197"/>
    </location>
</feature>
<feature type="region of interest" description="Disordered" evidence="5">
    <location>
        <begin position="75"/>
        <end position="95"/>
    </location>
</feature>
<feature type="region of interest" description="Disordered" evidence="5">
    <location>
        <begin position="565"/>
        <end position="639"/>
    </location>
</feature>
<keyword evidence="8" id="KW-1185">Reference proteome</keyword>
<feature type="compositionally biased region" description="Basic residues" evidence="5">
    <location>
        <begin position="442"/>
        <end position="451"/>
    </location>
</feature>
<dbReference type="Proteomes" id="UP000193560">
    <property type="component" value="Unassembled WGS sequence"/>
</dbReference>
<comment type="caution">
    <text evidence="7">The sequence shown here is derived from an EMBL/GenBank/DDBJ whole genome shotgun (WGS) entry which is preliminary data.</text>
</comment>
<feature type="compositionally biased region" description="Low complexity" evidence="5">
    <location>
        <begin position="571"/>
        <end position="583"/>
    </location>
</feature>
<evidence type="ECO:0000256" key="1">
    <source>
        <dbReference type="ARBA" id="ARBA00004141"/>
    </source>
</evidence>
<evidence type="ECO:0000313" key="8">
    <source>
        <dbReference type="Proteomes" id="UP000193560"/>
    </source>
</evidence>
<dbReference type="AlphaFoldDB" id="A0A1X2II05"/>
<feature type="region of interest" description="Disordered" evidence="5">
    <location>
        <begin position="505"/>
        <end position="546"/>
    </location>
</feature>
<feature type="transmembrane region" description="Helical" evidence="6">
    <location>
        <begin position="276"/>
        <end position="298"/>
    </location>
</feature>
<feature type="transmembrane region" description="Helical" evidence="6">
    <location>
        <begin position="217"/>
        <end position="238"/>
    </location>
</feature>
<feature type="transmembrane region" description="Helical" evidence="6">
    <location>
        <begin position="124"/>
        <end position="145"/>
    </location>
</feature>
<protein>
    <submittedName>
        <fullName evidence="7">Magnesium transporter NIPA-domain-containing protein</fullName>
    </submittedName>
</protein>
<sequence length="639" mass="70098">MDADQEERDLAFKTFIGVVVSVCGNALISVALNVQKLAHNKLQEQQMANYFANMDEPPRWISTSSHNTYTGNAFYPDDGYSSPRTSEDFSATSPEEEDLEHQRFIMAMAQEQRDGDSEYLRSKLWWLGITLMILGEVGNFVAYGFAPASTIAPLGTTTLVANVIMAPLMLKEVFRKRDFVGIILAVAGAAIVVLSSNEQETALSPDLIMEALMQTRSIIYFIVTGAAIVTLTAISPWYGAESILVDLGLVAIYGGYTVLCTKSVASLLSLTLLNMFAYPISYFLILALVVTAILQIKYLNKALQRFDSTAVIPTQFVLFTVSAIIGSAAIYHDFDGMSLEQLSRFMSGCTVEFVGVYLITSKRNKRLGSLALQPDKDELPGVVNESTAILTTPRSSLDDIPEEEGSELQPTPPYHHQQQQGIELGRPFGSGRLNAITQQQQQHHHSHHLHHQYPTSHASHGLQQLQHQNNEYQAITQDKQRRRSSFIRGLSLASQLVDRTNDESESASTLIQLPTPSTSTSSISSTKNYNDNIRSSTSSSSHRKSDSKLNNILFGLSHMAHDVLSSGVNGTTNQPAATAAQQTHADEETTIENGSPRTTPSSSASPSSLGNSNGLTDSQEQSQQEEQQRDSVNLLEMDH</sequence>
<evidence type="ECO:0000256" key="5">
    <source>
        <dbReference type="SAM" id="MobiDB-lite"/>
    </source>
</evidence>
<gene>
    <name evidence="7" type="ORF">BCR42DRAFT_373866</name>
</gene>
<dbReference type="GO" id="GO:0016020">
    <property type="term" value="C:membrane"/>
    <property type="evidence" value="ECO:0007669"/>
    <property type="project" value="UniProtKB-SubCell"/>
</dbReference>
<dbReference type="PANTHER" id="PTHR12570:SF65">
    <property type="entry name" value="MAGNESIUM TRANSPORTER NIPA9-RELATED"/>
    <property type="match status" value="1"/>
</dbReference>
<dbReference type="Pfam" id="PF05653">
    <property type="entry name" value="Mg_trans_NIPA"/>
    <property type="match status" value="1"/>
</dbReference>
<feature type="transmembrane region" description="Helical" evidence="6">
    <location>
        <begin position="310"/>
        <end position="330"/>
    </location>
</feature>